<dbReference type="Proteomes" id="UP000822688">
    <property type="component" value="Chromosome 8"/>
</dbReference>
<dbReference type="AlphaFoldDB" id="A0A8T0GYX1"/>
<comment type="caution">
    <text evidence="2">The sequence shown here is derived from an EMBL/GenBank/DDBJ whole genome shotgun (WGS) entry which is preliminary data.</text>
</comment>
<evidence type="ECO:0000256" key="1">
    <source>
        <dbReference type="SAM" id="SignalP"/>
    </source>
</evidence>
<feature type="signal peptide" evidence="1">
    <location>
        <begin position="1"/>
        <end position="22"/>
    </location>
</feature>
<sequence length="187" mass="19287">MAASRTSLFLLGLVVLATVAAAVEATAPAECKCGSGGAVNLVDVKLKLDVNLKKCEPAVRVLVDGVVKAADRAKALWVCAGRKVTSLAPLALHLKVKGVVNVNVEVLGKDGKPALKAVVKLDLAKLAVKVVDGVHHLVLDVMHDAKKAQLVFSCLGKQVHAIDIRAHLDVLGLVNVGVGVGVGIGRP</sequence>
<dbReference type="EMBL" id="CM026429">
    <property type="protein sequence ID" value="KAG0564846.1"/>
    <property type="molecule type" value="Genomic_DNA"/>
</dbReference>
<keyword evidence="1" id="KW-0732">Signal</keyword>
<accession>A0A8T0GYX1</accession>
<proteinExistence type="predicted"/>
<evidence type="ECO:0000313" key="3">
    <source>
        <dbReference type="Proteomes" id="UP000822688"/>
    </source>
</evidence>
<feature type="chain" id="PRO_5035935932" evidence="1">
    <location>
        <begin position="23"/>
        <end position="187"/>
    </location>
</feature>
<protein>
    <submittedName>
        <fullName evidence="2">Uncharacterized protein</fullName>
    </submittedName>
</protein>
<organism evidence="2 3">
    <name type="scientific">Ceratodon purpureus</name>
    <name type="common">Fire moss</name>
    <name type="synonym">Dicranum purpureum</name>
    <dbReference type="NCBI Taxonomy" id="3225"/>
    <lineage>
        <taxon>Eukaryota</taxon>
        <taxon>Viridiplantae</taxon>
        <taxon>Streptophyta</taxon>
        <taxon>Embryophyta</taxon>
        <taxon>Bryophyta</taxon>
        <taxon>Bryophytina</taxon>
        <taxon>Bryopsida</taxon>
        <taxon>Dicranidae</taxon>
        <taxon>Pseudoditrichales</taxon>
        <taxon>Ditrichaceae</taxon>
        <taxon>Ceratodon</taxon>
    </lineage>
</organism>
<evidence type="ECO:0000313" key="2">
    <source>
        <dbReference type="EMBL" id="KAG0564846.1"/>
    </source>
</evidence>
<gene>
    <name evidence="2" type="ORF">KC19_8G144500</name>
</gene>
<name>A0A8T0GYX1_CERPU</name>
<keyword evidence="3" id="KW-1185">Reference proteome</keyword>
<reference evidence="2" key="1">
    <citation type="submission" date="2020-06" db="EMBL/GenBank/DDBJ databases">
        <title>WGS assembly of Ceratodon purpureus strain R40.</title>
        <authorList>
            <person name="Carey S.B."/>
            <person name="Jenkins J."/>
            <person name="Shu S."/>
            <person name="Lovell J.T."/>
            <person name="Sreedasyam A."/>
            <person name="Maumus F."/>
            <person name="Tiley G.P."/>
            <person name="Fernandez-Pozo N."/>
            <person name="Barry K."/>
            <person name="Chen C."/>
            <person name="Wang M."/>
            <person name="Lipzen A."/>
            <person name="Daum C."/>
            <person name="Saski C.A."/>
            <person name="Payton A.C."/>
            <person name="Mcbreen J.C."/>
            <person name="Conrad R.E."/>
            <person name="Kollar L.M."/>
            <person name="Olsson S."/>
            <person name="Huttunen S."/>
            <person name="Landis J.B."/>
            <person name="Wickett N.J."/>
            <person name="Johnson M.G."/>
            <person name="Rensing S.A."/>
            <person name="Grimwood J."/>
            <person name="Schmutz J."/>
            <person name="Mcdaniel S.F."/>
        </authorList>
    </citation>
    <scope>NUCLEOTIDE SEQUENCE</scope>
    <source>
        <strain evidence="2">R40</strain>
    </source>
</reference>